<evidence type="ECO:0000313" key="2">
    <source>
        <dbReference type="EMBL" id="MBF0939320.1"/>
    </source>
</evidence>
<comment type="caution">
    <text evidence="2">The sequence shown here is derived from an EMBL/GenBank/DDBJ whole genome shotgun (WGS) entry which is preliminary data.</text>
</comment>
<sequence>MDQSSTPSTLTLSTPVLDALIRLKAVTERRQRPTSAQKRVALARARAERAARKESR</sequence>
<feature type="region of interest" description="Disordered" evidence="1">
    <location>
        <begin position="28"/>
        <end position="56"/>
    </location>
</feature>
<protein>
    <submittedName>
        <fullName evidence="2">Uncharacterized protein</fullName>
    </submittedName>
</protein>
<evidence type="ECO:0000313" key="3">
    <source>
        <dbReference type="Proteomes" id="UP000718630"/>
    </source>
</evidence>
<reference evidence="2" key="1">
    <citation type="submission" date="2020-04" db="EMBL/GenBank/DDBJ databases">
        <title>Deep metagenomics examines the oral microbiome during advanced dental caries in children, revealing novel taxa and co-occurrences with host molecules.</title>
        <authorList>
            <person name="Baker J.L."/>
            <person name="Morton J.T."/>
            <person name="Dinis M."/>
            <person name="Alvarez R."/>
            <person name="Tran N.C."/>
            <person name="Knight R."/>
            <person name="Edlund A."/>
        </authorList>
    </citation>
    <scope>NUCLEOTIDE SEQUENCE</scope>
    <source>
        <strain evidence="2">JCVI_32_bin.64</strain>
    </source>
</reference>
<feature type="compositionally biased region" description="Basic and acidic residues" evidence="1">
    <location>
        <begin position="45"/>
        <end position="56"/>
    </location>
</feature>
<name>A0A929QXU9_9ACTO</name>
<dbReference type="EMBL" id="JABZFZ010000009">
    <property type="protein sequence ID" value="MBF0939320.1"/>
    <property type="molecule type" value="Genomic_DNA"/>
</dbReference>
<dbReference type="Proteomes" id="UP000718630">
    <property type="component" value="Unassembled WGS sequence"/>
</dbReference>
<accession>A0A929QXU9</accession>
<proteinExistence type="predicted"/>
<organism evidence="2 3">
    <name type="scientific">Schaalia georgiae</name>
    <dbReference type="NCBI Taxonomy" id="52768"/>
    <lineage>
        <taxon>Bacteria</taxon>
        <taxon>Bacillati</taxon>
        <taxon>Actinomycetota</taxon>
        <taxon>Actinomycetes</taxon>
        <taxon>Actinomycetales</taxon>
        <taxon>Actinomycetaceae</taxon>
        <taxon>Schaalia</taxon>
    </lineage>
</organism>
<gene>
    <name evidence="2" type="ORF">HXK03_00375</name>
</gene>
<evidence type="ECO:0000256" key="1">
    <source>
        <dbReference type="SAM" id="MobiDB-lite"/>
    </source>
</evidence>
<dbReference type="AlphaFoldDB" id="A0A929QXU9"/>